<evidence type="ECO:0000256" key="1">
    <source>
        <dbReference type="SAM" id="SignalP"/>
    </source>
</evidence>
<comment type="caution">
    <text evidence="2">The sequence shown here is derived from an EMBL/GenBank/DDBJ whole genome shotgun (WGS) entry which is preliminary data.</text>
</comment>
<feature type="signal peptide" evidence="1">
    <location>
        <begin position="1"/>
        <end position="26"/>
    </location>
</feature>
<dbReference type="AlphaFoldDB" id="A0A3E0VC75"/>
<keyword evidence="1" id="KW-0732">Signal</keyword>
<evidence type="ECO:0000313" key="3">
    <source>
        <dbReference type="Proteomes" id="UP000256709"/>
    </source>
</evidence>
<proteinExistence type="predicted"/>
<dbReference type="Proteomes" id="UP000256709">
    <property type="component" value="Unassembled WGS sequence"/>
</dbReference>
<gene>
    <name evidence="2" type="ORF">B7R21_16620</name>
</gene>
<feature type="chain" id="PRO_5017660933" evidence="1">
    <location>
        <begin position="27"/>
        <end position="77"/>
    </location>
</feature>
<organism evidence="2 3">
    <name type="scientific">Subtercola boreus</name>
    <dbReference type="NCBI Taxonomy" id="120213"/>
    <lineage>
        <taxon>Bacteria</taxon>
        <taxon>Bacillati</taxon>
        <taxon>Actinomycetota</taxon>
        <taxon>Actinomycetes</taxon>
        <taxon>Micrococcales</taxon>
        <taxon>Microbacteriaceae</taxon>
        <taxon>Subtercola</taxon>
    </lineage>
</organism>
<name>A0A3E0VC75_9MICO</name>
<accession>A0A3E0VC75</accession>
<reference evidence="2 3" key="1">
    <citation type="submission" date="2017-04" db="EMBL/GenBank/DDBJ databases">
        <title>Comparative genome analysis of Subtercola boreus.</title>
        <authorList>
            <person name="Cho Y.-J."/>
            <person name="Cho A."/>
            <person name="Kim O.-S."/>
            <person name="Lee J.-I."/>
        </authorList>
    </citation>
    <scope>NUCLEOTIDE SEQUENCE [LARGE SCALE GENOMIC DNA]</scope>
    <source>
        <strain evidence="2 3">P27444</strain>
    </source>
</reference>
<evidence type="ECO:0000313" key="2">
    <source>
        <dbReference type="EMBL" id="RFA07143.1"/>
    </source>
</evidence>
<sequence>MIAVLALSAVVLAAVLILSTAINNFASSTAGDSANCNIWGNCSGLSLADISTQTGYNFPPNSEVLESSEGDGFLSND</sequence>
<protein>
    <submittedName>
        <fullName evidence="2">Uncharacterized protein</fullName>
    </submittedName>
</protein>
<dbReference type="EMBL" id="NBXA01000030">
    <property type="protein sequence ID" value="RFA07143.1"/>
    <property type="molecule type" value="Genomic_DNA"/>
</dbReference>